<dbReference type="PANTHER" id="PTHR11527">
    <property type="entry name" value="HEAT-SHOCK PROTEIN 20 FAMILY MEMBER"/>
    <property type="match status" value="1"/>
</dbReference>
<dbReference type="EMBL" id="QOUX01000046">
    <property type="protein sequence ID" value="RXI98187.1"/>
    <property type="molecule type" value="Genomic_DNA"/>
</dbReference>
<comment type="similarity">
    <text evidence="1 2">Belongs to the small heat shock protein (HSP20) family.</text>
</comment>
<reference evidence="4 5" key="1">
    <citation type="journal article" date="2019" name="Int. J. Syst. Evol. Microbiol.">
        <title>Anaerobacillus alkaliphilus sp. nov., a novel alkaliphilic and moderately halophilic bacterium.</title>
        <authorList>
            <person name="Borsodi A.K."/>
            <person name="Aszalos J.M."/>
            <person name="Bihari P."/>
            <person name="Nagy I."/>
            <person name="Schumann P."/>
            <person name="Sproer C."/>
            <person name="Kovacs A.L."/>
            <person name="Boka K."/>
            <person name="Dobosy P."/>
            <person name="Ovari M."/>
            <person name="Szili-Kovacs T."/>
            <person name="Toth E."/>
        </authorList>
    </citation>
    <scope>NUCLEOTIDE SEQUENCE [LARGE SCALE GENOMIC DNA]</scope>
    <source>
        <strain evidence="4 5">B16-10</strain>
    </source>
</reference>
<dbReference type="InterPro" id="IPR002068">
    <property type="entry name" value="A-crystallin/Hsp20_dom"/>
</dbReference>
<dbReference type="InterPro" id="IPR031107">
    <property type="entry name" value="Small_HSP"/>
</dbReference>
<keyword evidence="5" id="KW-1185">Reference proteome</keyword>
<dbReference type="CDD" id="cd06464">
    <property type="entry name" value="ACD_sHsps-like"/>
    <property type="match status" value="1"/>
</dbReference>
<dbReference type="SUPFAM" id="SSF49764">
    <property type="entry name" value="HSP20-like chaperones"/>
    <property type="match status" value="1"/>
</dbReference>
<accession>A0A4Q0VQJ5</accession>
<feature type="domain" description="SHSP" evidence="3">
    <location>
        <begin position="40"/>
        <end position="148"/>
    </location>
</feature>
<comment type="caution">
    <text evidence="4">The sequence shown here is derived from an EMBL/GenBank/DDBJ whole genome shotgun (WGS) entry which is preliminary data.</text>
</comment>
<dbReference type="InterPro" id="IPR008978">
    <property type="entry name" value="HSP20-like_chaperone"/>
</dbReference>
<gene>
    <name evidence="4" type="ORF">DS745_17765</name>
</gene>
<dbReference type="PROSITE" id="PS01031">
    <property type="entry name" value="SHSP"/>
    <property type="match status" value="1"/>
</dbReference>
<evidence type="ECO:0000313" key="4">
    <source>
        <dbReference type="EMBL" id="RXI98187.1"/>
    </source>
</evidence>
<evidence type="ECO:0000256" key="1">
    <source>
        <dbReference type="PROSITE-ProRule" id="PRU00285"/>
    </source>
</evidence>
<dbReference type="Pfam" id="PF00011">
    <property type="entry name" value="HSP20"/>
    <property type="match status" value="1"/>
</dbReference>
<dbReference type="AlphaFoldDB" id="A0A4Q0VQJ5"/>
<evidence type="ECO:0000259" key="3">
    <source>
        <dbReference type="PROSITE" id="PS01031"/>
    </source>
</evidence>
<evidence type="ECO:0000256" key="2">
    <source>
        <dbReference type="RuleBase" id="RU003616"/>
    </source>
</evidence>
<organism evidence="4 5">
    <name type="scientific">Anaerobacillus alkaliphilus</name>
    <dbReference type="NCBI Taxonomy" id="1548597"/>
    <lineage>
        <taxon>Bacteria</taxon>
        <taxon>Bacillati</taxon>
        <taxon>Bacillota</taxon>
        <taxon>Bacilli</taxon>
        <taxon>Bacillales</taxon>
        <taxon>Bacillaceae</taxon>
        <taxon>Anaerobacillus</taxon>
    </lineage>
</organism>
<protein>
    <submittedName>
        <fullName evidence="4">Hsp20/alpha crystallin family protein</fullName>
    </submittedName>
</protein>
<dbReference type="OrthoDB" id="1806521at2"/>
<dbReference type="Proteomes" id="UP000290649">
    <property type="component" value="Unassembled WGS sequence"/>
</dbReference>
<name>A0A4Q0VQJ5_9BACI</name>
<evidence type="ECO:0000313" key="5">
    <source>
        <dbReference type="Proteomes" id="UP000290649"/>
    </source>
</evidence>
<dbReference type="Gene3D" id="2.60.40.790">
    <property type="match status" value="1"/>
</dbReference>
<proteinExistence type="inferred from homology"/>
<sequence>MIEVIDLSKKKDNLPNPFNEQPIGEFLKSIDSFFQDAFRNFHFGTAFPVHQYETNNNYIIEAQLPGIKKEQIILDIYGNQIRISVQNAEVIEEKNDIQHSFRSTRSYHKAERIVLLPFHVSEREVKASYRDGLLKIVVPNKKRTIEIE</sequence>